<dbReference type="RefSeq" id="WP_344910125.1">
    <property type="nucleotide sequence ID" value="NZ_BAABDL010000026.1"/>
</dbReference>
<comment type="subunit">
    <text evidence="2">Homodimer.</text>
</comment>
<evidence type="ECO:0000313" key="3">
    <source>
        <dbReference type="EMBL" id="GAA4061520.1"/>
    </source>
</evidence>
<name>A0ABP7V7X9_9BACI</name>
<accession>A0ABP7V7X9</accession>
<evidence type="ECO:0000256" key="1">
    <source>
        <dbReference type="ARBA" id="ARBA00005397"/>
    </source>
</evidence>
<dbReference type="PIRSF" id="PIRSF029008">
    <property type="entry name" value="MecA"/>
    <property type="match status" value="1"/>
</dbReference>
<reference evidence="4" key="1">
    <citation type="journal article" date="2019" name="Int. J. Syst. Evol. Microbiol.">
        <title>The Global Catalogue of Microorganisms (GCM) 10K type strain sequencing project: providing services to taxonomists for standard genome sequencing and annotation.</title>
        <authorList>
            <consortium name="The Broad Institute Genomics Platform"/>
            <consortium name="The Broad Institute Genome Sequencing Center for Infectious Disease"/>
            <person name="Wu L."/>
            <person name="Ma J."/>
        </authorList>
    </citation>
    <scope>NUCLEOTIDE SEQUENCE [LARGE SCALE GENOMIC DNA]</scope>
    <source>
        <strain evidence="4">JCM 17250</strain>
    </source>
</reference>
<keyword evidence="4" id="KW-1185">Reference proteome</keyword>
<comment type="similarity">
    <text evidence="1">Belongs to the MecA family.</text>
</comment>
<evidence type="ECO:0000256" key="2">
    <source>
        <dbReference type="ARBA" id="ARBA00011738"/>
    </source>
</evidence>
<dbReference type="InterPro" id="IPR038471">
    <property type="entry name" value="MecA_C_sf"/>
</dbReference>
<gene>
    <name evidence="3" type="ORF">GCM10022410_05670</name>
</gene>
<dbReference type="Pfam" id="PF05389">
    <property type="entry name" value="MecA"/>
    <property type="match status" value="1"/>
</dbReference>
<dbReference type="PANTHER" id="PTHR39161">
    <property type="entry name" value="ADAPTER PROTEIN MECA"/>
    <property type="match status" value="1"/>
</dbReference>
<dbReference type="EMBL" id="BAABDL010000026">
    <property type="protein sequence ID" value="GAA4061520.1"/>
    <property type="molecule type" value="Genomic_DNA"/>
</dbReference>
<comment type="caution">
    <text evidence="3">The sequence shown here is derived from an EMBL/GenBank/DDBJ whole genome shotgun (WGS) entry which is preliminary data.</text>
</comment>
<evidence type="ECO:0000313" key="4">
    <source>
        <dbReference type="Proteomes" id="UP001501734"/>
    </source>
</evidence>
<dbReference type="PANTHER" id="PTHR39161:SF2">
    <property type="entry name" value="ADAPTER PROTEIN MECA 2"/>
    <property type="match status" value="1"/>
</dbReference>
<proteinExistence type="inferred from homology"/>
<protein>
    <submittedName>
        <fullName evidence="3">Genetic competence negative regulator</fullName>
    </submittedName>
</protein>
<dbReference type="InterPro" id="IPR008681">
    <property type="entry name" value="Neg-reg_MecA"/>
</dbReference>
<dbReference type="Gene3D" id="3.30.70.1950">
    <property type="match status" value="1"/>
</dbReference>
<organism evidence="3 4">
    <name type="scientific">Amphibacillus indicireducens</name>
    <dbReference type="NCBI Taxonomy" id="1076330"/>
    <lineage>
        <taxon>Bacteria</taxon>
        <taxon>Bacillati</taxon>
        <taxon>Bacillota</taxon>
        <taxon>Bacilli</taxon>
        <taxon>Bacillales</taxon>
        <taxon>Bacillaceae</taxon>
        <taxon>Amphibacillus</taxon>
    </lineage>
</organism>
<sequence length="190" mass="22321">MRLERISSNKFKIFLTFDDLVERGLTEDLMLEDLQSMQMEFHDMMLEASDELDIELSGVLTVQIYMIQAQGMLIIVTQEDEDFEEDYLEMQVTLSERKSLLYEFDEFEDIIQLAKAIERLNIDAGSIYHYQDAYYLHLPDHLQEEHIKEDLIAVLSEYATATLLSPEQISEYGKVIMANNALLQIRQYFK</sequence>
<dbReference type="Proteomes" id="UP001501734">
    <property type="component" value="Unassembled WGS sequence"/>
</dbReference>